<accession>A0A8J2RN06</accession>
<feature type="compositionally biased region" description="Polar residues" evidence="1">
    <location>
        <begin position="744"/>
        <end position="768"/>
    </location>
</feature>
<organism evidence="3 4">
    <name type="scientific">Daphnia galeata</name>
    <dbReference type="NCBI Taxonomy" id="27404"/>
    <lineage>
        <taxon>Eukaryota</taxon>
        <taxon>Metazoa</taxon>
        <taxon>Ecdysozoa</taxon>
        <taxon>Arthropoda</taxon>
        <taxon>Crustacea</taxon>
        <taxon>Branchiopoda</taxon>
        <taxon>Diplostraca</taxon>
        <taxon>Cladocera</taxon>
        <taxon>Anomopoda</taxon>
        <taxon>Daphniidae</taxon>
        <taxon>Daphnia</taxon>
    </lineage>
</organism>
<dbReference type="EMBL" id="CAKKLH010000124">
    <property type="protein sequence ID" value="CAH0103984.1"/>
    <property type="molecule type" value="Genomic_DNA"/>
</dbReference>
<evidence type="ECO:0000256" key="2">
    <source>
        <dbReference type="SAM" id="SignalP"/>
    </source>
</evidence>
<name>A0A8J2RN06_9CRUS</name>
<comment type="caution">
    <text evidence="3">The sequence shown here is derived from an EMBL/GenBank/DDBJ whole genome shotgun (WGS) entry which is preliminary data.</text>
</comment>
<evidence type="ECO:0000313" key="3">
    <source>
        <dbReference type="EMBL" id="CAH0103984.1"/>
    </source>
</evidence>
<gene>
    <name evidence="3" type="ORF">DGAL_LOCUS6696</name>
</gene>
<feature type="region of interest" description="Disordered" evidence="1">
    <location>
        <begin position="994"/>
        <end position="1020"/>
    </location>
</feature>
<feature type="compositionally biased region" description="Basic and acidic residues" evidence="1">
    <location>
        <begin position="1162"/>
        <end position="1175"/>
    </location>
</feature>
<feature type="compositionally biased region" description="Low complexity" evidence="1">
    <location>
        <begin position="785"/>
        <end position="794"/>
    </location>
</feature>
<feature type="compositionally biased region" description="Polar residues" evidence="1">
    <location>
        <begin position="1264"/>
        <end position="1273"/>
    </location>
</feature>
<feature type="compositionally biased region" description="Low complexity" evidence="1">
    <location>
        <begin position="837"/>
        <end position="848"/>
    </location>
</feature>
<dbReference type="Proteomes" id="UP000789390">
    <property type="component" value="Unassembled WGS sequence"/>
</dbReference>
<feature type="compositionally biased region" description="Polar residues" evidence="1">
    <location>
        <begin position="1179"/>
        <end position="1192"/>
    </location>
</feature>
<feature type="compositionally biased region" description="Polar residues" evidence="1">
    <location>
        <begin position="1140"/>
        <end position="1154"/>
    </location>
</feature>
<feature type="compositionally biased region" description="Basic and acidic residues" evidence="1">
    <location>
        <begin position="963"/>
        <end position="972"/>
    </location>
</feature>
<feature type="region of interest" description="Disordered" evidence="1">
    <location>
        <begin position="1126"/>
        <end position="1224"/>
    </location>
</feature>
<feature type="compositionally biased region" description="Low complexity" evidence="1">
    <location>
        <begin position="445"/>
        <end position="511"/>
    </location>
</feature>
<reference evidence="3" key="1">
    <citation type="submission" date="2021-11" db="EMBL/GenBank/DDBJ databases">
        <authorList>
            <person name="Schell T."/>
        </authorList>
    </citation>
    <scope>NUCLEOTIDE SEQUENCE</scope>
    <source>
        <strain evidence="3">M5</strain>
    </source>
</reference>
<feature type="region of interest" description="Disordered" evidence="1">
    <location>
        <begin position="604"/>
        <end position="629"/>
    </location>
</feature>
<feature type="compositionally biased region" description="Pro residues" evidence="1">
    <location>
        <begin position="795"/>
        <end position="836"/>
    </location>
</feature>
<keyword evidence="4" id="KW-1185">Reference proteome</keyword>
<evidence type="ECO:0008006" key="5">
    <source>
        <dbReference type="Google" id="ProtNLM"/>
    </source>
</evidence>
<feature type="region of interest" description="Disordered" evidence="1">
    <location>
        <begin position="444"/>
        <end position="522"/>
    </location>
</feature>
<feature type="region of interest" description="Disordered" evidence="1">
    <location>
        <begin position="378"/>
        <end position="419"/>
    </location>
</feature>
<proteinExistence type="predicted"/>
<dbReference type="OrthoDB" id="6382818at2759"/>
<feature type="signal peptide" evidence="2">
    <location>
        <begin position="1"/>
        <end position="19"/>
    </location>
</feature>
<evidence type="ECO:0000313" key="4">
    <source>
        <dbReference type="Proteomes" id="UP000789390"/>
    </source>
</evidence>
<feature type="compositionally biased region" description="Low complexity" evidence="1">
    <location>
        <begin position="606"/>
        <end position="628"/>
    </location>
</feature>
<sequence length="1413" mass="151669">MKDIRLMLVFMAIIGLVVSSANEFVLEENSNSDDDYHVVIVDDPTDDETEGRDDLIGDETLEHPMTVIDNDKFLRRLVRVQTFSRPIRTKTRPVWYNGQSPTSFKSSSTVQPPTTTKASISLETIAETIPDATTTPATTETEDVVKTDAINTTPVGETISDGDGRTTVELSQSQEEKWLMDTLEEVAQSVQDISSVDHDLVILETEAPKIHDENIQNSLSNTPEIVVHDRVTSTPSPAAISSAPVWIYRPTSTAAVIEPVSVQQQQPSKRGGTPSPANTNGMSRWGVTVKPGIVSTTVRSFKVPNPSGLVTASKPIADTERLTTTAHHKVPRSTLASQMSSKTAIPSTQQTTEWWVTKPNFQFDNLSVEDADYIGSESNQAAGTSAESTDAGLAPPKSPPHFNIFYEDGQEAPTGIKNRPANFYQSTPRLPLSANPLVIKAPLATRTSTTVRPRTTGKPSTTTTTTRRPPTTKKIVTTTTTTPKPRTSRPRTATTTTTTKKPKTNPSTISTRKPPATIPIKQTNKRPDSVQFVRVPLPNLRPPFPIDSGVTDESGNFQEFVRTTTELPDSDATEDLEIDLGGTEIRPVFPEEFVAAEELAANGEFTDSPTDSSANSTDSTSSPGGSTTLIDEQQIPINFVVVNIWNYVGGQLTLVGQQVVPAQVLAGINITNGATIQSSSLPETILSQLTNLLGSTTPLTTPSTTTTTTTPKPTLPPRPYGGVGNPALVGVGPSVVKGPDYGKPSQTYGPPKAPSQTYGPPKAPSQTYGPPKAPSTSYGPPPPDSSYGPPSTSYGPPPPTSYGPPPPTSYGPPPPTSYGPPPPTSYGPPPPSPPAIAAPAPQYYAPTTLSPSYAVSDSYGLPTPTPLDLDAIQYPSTSYGPPPTTKAPSYVAPSISLPSSYLPPKAPSTSYGPPPKAPSTSYGVPIQTYGPPPTPKPIDLESYAEKHHHHHHHDYNHPPKASNMDDHPDHRTTTTSTTTAAPVSISAHHAVHNHNHNHNHKASSFSQLQLKPPLSPPSPPEINNNLVIKGISNANQINTNTNKNVAKGPGRRPSNKKKQQAAAAVAGVKGISTTLRTPQGNLNFVDINNGASPGPFVKGGNPLGALLPDFILESLGHPMSFLPHEFSQRSGHFSPRLDDSPSQAVQKLHQSNSRPDVASSRAGDDGKSTGGDRTRAQPPLSQGTRNDNNKSPVSDGVIINNPGNKQSKHPHDPRPPFTRPSPSAMEIAFGDAVGKRLTPVAYYPLDGTHGNNQQPRTADDSESIDLSSTTTTSKPERGRFHMQGVKFNLPAAAISAAAFSLPMLVGRKKREARRGPYWQLKNKEEEEMEHNHQAEDAFVRHFTAENEREMRQKNIASYNCRQLSVNDESADGVVHHQKSVATTLHHLLVCPGNDNGRQSRTLNMILLDGLAVR</sequence>
<feature type="chain" id="PRO_5035205690" description="Mucin-5AC" evidence="2">
    <location>
        <begin position="20"/>
        <end position="1413"/>
    </location>
</feature>
<protein>
    <recommendedName>
        <fullName evidence="5">Mucin-5AC</fullName>
    </recommendedName>
</protein>
<feature type="compositionally biased region" description="Low complexity" evidence="1">
    <location>
        <begin position="694"/>
        <end position="712"/>
    </location>
</feature>
<feature type="compositionally biased region" description="Low complexity" evidence="1">
    <location>
        <begin position="1003"/>
        <end position="1012"/>
    </location>
</feature>
<feature type="compositionally biased region" description="Polar residues" evidence="1">
    <location>
        <begin position="378"/>
        <end position="388"/>
    </location>
</feature>
<feature type="region of interest" description="Disordered" evidence="1">
    <location>
        <begin position="261"/>
        <end position="285"/>
    </location>
</feature>
<feature type="region of interest" description="Disordered" evidence="1">
    <location>
        <begin position="694"/>
        <end position="891"/>
    </location>
</feature>
<keyword evidence="2" id="KW-0732">Signal</keyword>
<feature type="region of interest" description="Disordered" evidence="1">
    <location>
        <begin position="1244"/>
        <end position="1276"/>
    </location>
</feature>
<evidence type="ECO:0000256" key="1">
    <source>
        <dbReference type="SAM" id="MobiDB-lite"/>
    </source>
</evidence>
<feature type="region of interest" description="Disordered" evidence="1">
    <location>
        <begin position="904"/>
        <end position="978"/>
    </location>
</feature>